<dbReference type="GO" id="GO:0006164">
    <property type="term" value="P:purine nucleotide biosynthetic process"/>
    <property type="evidence" value="ECO:0007669"/>
    <property type="project" value="TreeGrafter"/>
</dbReference>
<dbReference type="GO" id="GO:0005524">
    <property type="term" value="F:ATP binding"/>
    <property type="evidence" value="ECO:0007669"/>
    <property type="project" value="UniProtKB-KW"/>
</dbReference>
<dbReference type="GO" id="GO:0005737">
    <property type="term" value="C:cytoplasm"/>
    <property type="evidence" value="ECO:0007669"/>
    <property type="project" value="TreeGrafter"/>
</dbReference>
<comment type="cofactor">
    <cofactor evidence="1">
        <name>Mg(2+)</name>
        <dbReference type="ChEBI" id="CHEBI:18420"/>
    </cofactor>
</comment>
<evidence type="ECO:0000256" key="2">
    <source>
        <dbReference type="ARBA" id="ARBA00004996"/>
    </source>
</evidence>
<proteinExistence type="inferred from homology"/>
<dbReference type="GO" id="GO:0016301">
    <property type="term" value="F:kinase activity"/>
    <property type="evidence" value="ECO:0007669"/>
    <property type="project" value="UniProtKB-KW"/>
</dbReference>
<keyword evidence="9" id="KW-0067">ATP-binding</keyword>
<organism evidence="17 18">
    <name type="scientific">Leptogranulimonas caecicola</name>
    <dbReference type="NCBI Taxonomy" id="2894156"/>
    <lineage>
        <taxon>Bacteria</taxon>
        <taxon>Bacillati</taxon>
        <taxon>Actinomycetota</taxon>
        <taxon>Coriobacteriia</taxon>
        <taxon>Coriobacteriales</taxon>
        <taxon>Kribbibacteriaceae</taxon>
        <taxon>Leptogranulimonas</taxon>
    </lineage>
</organism>
<accession>A0AAU9D6H0</accession>
<dbReference type="GO" id="GO:0000287">
    <property type="term" value="F:magnesium ion binding"/>
    <property type="evidence" value="ECO:0007669"/>
    <property type="project" value="InterPro"/>
</dbReference>
<dbReference type="NCBIfam" id="TIGR01251">
    <property type="entry name" value="ribP_PPkin"/>
    <property type="match status" value="1"/>
</dbReference>
<dbReference type="NCBIfam" id="NF002320">
    <property type="entry name" value="PRK01259.1"/>
    <property type="match status" value="1"/>
</dbReference>
<evidence type="ECO:0000256" key="14">
    <source>
        <dbReference type="ARBA" id="ARBA00061444"/>
    </source>
</evidence>
<evidence type="ECO:0000256" key="1">
    <source>
        <dbReference type="ARBA" id="ARBA00001946"/>
    </source>
</evidence>
<comment type="similarity">
    <text evidence="14">Belongs to the ribose-phosphate pyrophosphokinase family. Class I subfamily.</text>
</comment>
<dbReference type="SMART" id="SM01400">
    <property type="entry name" value="Pribosyltran_N"/>
    <property type="match status" value="1"/>
</dbReference>
<evidence type="ECO:0000256" key="10">
    <source>
        <dbReference type="ARBA" id="ARBA00022842"/>
    </source>
</evidence>
<dbReference type="EMBL" id="AP025285">
    <property type="protein sequence ID" value="BDC90664.1"/>
    <property type="molecule type" value="Genomic_DNA"/>
</dbReference>
<reference evidence="17" key="1">
    <citation type="submission" date="2021-11" db="EMBL/GenBank/DDBJ databases">
        <title>Complete genome sequence of Atopobiaceae bacterium TOC12.</title>
        <authorList>
            <person name="Morinaga K."/>
            <person name="Kusada H."/>
            <person name="Tamaki H."/>
        </authorList>
    </citation>
    <scope>NUCLEOTIDE SEQUENCE</scope>
    <source>
        <strain evidence="17">TOC12</strain>
    </source>
</reference>
<evidence type="ECO:0000256" key="5">
    <source>
        <dbReference type="ARBA" id="ARBA00022723"/>
    </source>
</evidence>
<dbReference type="InterPro" id="IPR029057">
    <property type="entry name" value="PRTase-like"/>
</dbReference>
<dbReference type="AlphaFoldDB" id="A0AAU9D6H0"/>
<dbReference type="Proteomes" id="UP001431186">
    <property type="component" value="Chromosome"/>
</dbReference>
<dbReference type="GO" id="GO:0004749">
    <property type="term" value="F:ribose phosphate diphosphokinase activity"/>
    <property type="evidence" value="ECO:0007669"/>
    <property type="project" value="UniProtKB-EC"/>
</dbReference>
<keyword evidence="4" id="KW-0808">Transferase</keyword>
<keyword evidence="7" id="KW-0547">Nucleotide-binding</keyword>
<sequence length="332" mass="35924">MNLDQDLNKLTPMVKRFKLYSGSSNPGLAQRIADDLGVELSGLLLEKFANGEIYARFDESVRGADVFFIQSIVGTNVNDMLMETLIAADAARRASCRTFTAVIPHYGYARQDRKAAPREPITARLVANLLETAGVDRVVTLDLHQNQIQGFFDIPVNHLTALPLFGNYYNAMGFDTDNLVVVSPDVGRAKAAKKLSDMLGCSLAIAHKGRPRHNQAAVTGIIGDIEGKTCIVNDDMIDTAGTLCAGVTELKKMGAGDIYVCATHGIFSGPGVQRIEEAPIVECVVTDAVPLDPTCHDDKIKVISVADEFAECIQRIYNEISVSGMFGADMNL</sequence>
<dbReference type="Gene3D" id="3.40.50.2020">
    <property type="match status" value="2"/>
</dbReference>
<gene>
    <name evidence="17" type="primary">prs</name>
    <name evidence="17" type="ORF">ATTO_05360</name>
</gene>
<dbReference type="Pfam" id="PF13793">
    <property type="entry name" value="Pribosyltran_N"/>
    <property type="match status" value="1"/>
</dbReference>
<comment type="catalytic activity">
    <reaction evidence="12">
        <text>D-ribose 5-phosphate + ATP = 5-phospho-alpha-D-ribose 1-diphosphate + AMP + H(+)</text>
        <dbReference type="Rhea" id="RHEA:15609"/>
        <dbReference type="ChEBI" id="CHEBI:15378"/>
        <dbReference type="ChEBI" id="CHEBI:30616"/>
        <dbReference type="ChEBI" id="CHEBI:58017"/>
        <dbReference type="ChEBI" id="CHEBI:78346"/>
        <dbReference type="ChEBI" id="CHEBI:456215"/>
        <dbReference type="EC" id="2.7.6.1"/>
    </reaction>
</comment>
<evidence type="ECO:0000256" key="6">
    <source>
        <dbReference type="ARBA" id="ARBA00022727"/>
    </source>
</evidence>
<dbReference type="SUPFAM" id="SSF53271">
    <property type="entry name" value="PRTase-like"/>
    <property type="match status" value="1"/>
</dbReference>
<evidence type="ECO:0000256" key="11">
    <source>
        <dbReference type="ARBA" id="ARBA00029942"/>
    </source>
</evidence>
<dbReference type="RefSeq" id="WP_247647615.1">
    <property type="nucleotide sequence ID" value="NZ_AP025285.1"/>
</dbReference>
<evidence type="ECO:0000256" key="4">
    <source>
        <dbReference type="ARBA" id="ARBA00022679"/>
    </source>
</evidence>
<evidence type="ECO:0000256" key="7">
    <source>
        <dbReference type="ARBA" id="ARBA00022741"/>
    </source>
</evidence>
<feature type="domain" description="Ribose-phosphate pyrophosphokinase N-terminal" evidence="16">
    <location>
        <begin position="18"/>
        <end position="134"/>
    </location>
</feature>
<evidence type="ECO:0000313" key="18">
    <source>
        <dbReference type="Proteomes" id="UP001431186"/>
    </source>
</evidence>
<evidence type="ECO:0000259" key="16">
    <source>
        <dbReference type="Pfam" id="PF13793"/>
    </source>
</evidence>
<evidence type="ECO:0000256" key="13">
    <source>
        <dbReference type="ARBA" id="ARBA00054914"/>
    </source>
</evidence>
<dbReference type="FunFam" id="3.40.50.2020:FF:000001">
    <property type="entry name" value="Ribose-phosphate pyrophosphokinase"/>
    <property type="match status" value="1"/>
</dbReference>
<dbReference type="Pfam" id="PF14572">
    <property type="entry name" value="Pribosyl_synth"/>
    <property type="match status" value="1"/>
</dbReference>
<evidence type="ECO:0000256" key="3">
    <source>
        <dbReference type="ARBA" id="ARBA00013247"/>
    </source>
</evidence>
<dbReference type="PANTHER" id="PTHR10210">
    <property type="entry name" value="RIBOSE-PHOSPHATE DIPHOSPHOKINASE FAMILY MEMBER"/>
    <property type="match status" value="1"/>
</dbReference>
<name>A0AAU9D6H0_9ACTN</name>
<comment type="function">
    <text evidence="13">Involved in the biosynthesis of the central metabolite phospho-alpha-D-ribosyl-1-pyrophosphate (PRPP) via the transfer of pyrophosphoryl group from ATP to 1-hydroxyl of ribose-5-phosphate (Rib-5-P).</text>
</comment>
<dbReference type="InterPro" id="IPR029099">
    <property type="entry name" value="Pribosyltran_N"/>
</dbReference>
<evidence type="ECO:0000256" key="15">
    <source>
        <dbReference type="ARBA" id="ARBA00069492"/>
    </source>
</evidence>
<dbReference type="FunFam" id="3.40.50.2020:FF:000002">
    <property type="entry name" value="Ribose-phosphate pyrophosphokinase"/>
    <property type="match status" value="1"/>
</dbReference>
<evidence type="ECO:0000256" key="9">
    <source>
        <dbReference type="ARBA" id="ARBA00022840"/>
    </source>
</evidence>
<keyword evidence="6" id="KW-0545">Nucleotide biosynthesis</keyword>
<dbReference type="GO" id="GO:0002189">
    <property type="term" value="C:ribose phosphate diphosphokinase complex"/>
    <property type="evidence" value="ECO:0007669"/>
    <property type="project" value="TreeGrafter"/>
</dbReference>
<dbReference type="CDD" id="cd06223">
    <property type="entry name" value="PRTases_typeI"/>
    <property type="match status" value="1"/>
</dbReference>
<dbReference type="KEGG" id="lcal:ATTO_05360"/>
<evidence type="ECO:0000256" key="12">
    <source>
        <dbReference type="ARBA" id="ARBA00049535"/>
    </source>
</evidence>
<evidence type="ECO:0000313" key="17">
    <source>
        <dbReference type="EMBL" id="BDC90664.1"/>
    </source>
</evidence>
<comment type="pathway">
    <text evidence="2">Metabolic intermediate biosynthesis; 5-phospho-alpha-D-ribose 1-diphosphate biosynthesis; 5-phospho-alpha-D-ribose 1-diphosphate from D-ribose 5-phosphate (route I): step 1/1.</text>
</comment>
<keyword evidence="5" id="KW-0479">Metal-binding</keyword>
<keyword evidence="10" id="KW-0460">Magnesium</keyword>
<dbReference type="GO" id="GO:0006015">
    <property type="term" value="P:5-phosphoribose 1-diphosphate biosynthetic process"/>
    <property type="evidence" value="ECO:0007669"/>
    <property type="project" value="TreeGrafter"/>
</dbReference>
<dbReference type="InterPro" id="IPR005946">
    <property type="entry name" value="Rib-P_diPkinase"/>
</dbReference>
<protein>
    <recommendedName>
        <fullName evidence="15">Ribose-phosphate pyrophosphokinase</fullName>
        <ecNumber evidence="3">2.7.6.1</ecNumber>
    </recommendedName>
    <alternativeName>
        <fullName evidence="11">Phosphoribosyl pyrophosphate synthase</fullName>
    </alternativeName>
</protein>
<keyword evidence="18" id="KW-1185">Reference proteome</keyword>
<dbReference type="EC" id="2.7.6.1" evidence="3"/>
<dbReference type="PANTHER" id="PTHR10210:SF41">
    <property type="entry name" value="RIBOSE-PHOSPHATE PYROPHOSPHOKINASE 1, CHLOROPLASTIC"/>
    <property type="match status" value="1"/>
</dbReference>
<dbReference type="InterPro" id="IPR000836">
    <property type="entry name" value="PRTase_dom"/>
</dbReference>
<evidence type="ECO:0000256" key="8">
    <source>
        <dbReference type="ARBA" id="ARBA00022777"/>
    </source>
</evidence>
<keyword evidence="8" id="KW-0418">Kinase</keyword>